<sequence length="252" mass="26667">MSVAYEIRDEPVVPYLELPVAPVLDLGEPRPLRLAVPLLLAAGWGALLTFSVMFLMEDGHSPAPPPDRAPVAERPEPARTKEAQVRPLEPAEAVAALVEPAAAAASVVKVANATAEPLPPATPSPSATPLPTPTPAPVAAASNAVPRPPALPIERIGYVGTWGPNAQACGSRSRRRGYIPATITEEGARAGRTLCRFRNGRRDGVAWTVSADCSDRGRNWTSQVRLLVDGDHLIWTSAKGSSSYVRCGRRDG</sequence>
<evidence type="ECO:0000313" key="3">
    <source>
        <dbReference type="EMBL" id="MBB3901785.1"/>
    </source>
</evidence>
<evidence type="ECO:0000256" key="2">
    <source>
        <dbReference type="SAM" id="Phobius"/>
    </source>
</evidence>
<evidence type="ECO:0000313" key="4">
    <source>
        <dbReference type="Proteomes" id="UP000517759"/>
    </source>
</evidence>
<feature type="transmembrane region" description="Helical" evidence="2">
    <location>
        <begin position="34"/>
        <end position="56"/>
    </location>
</feature>
<evidence type="ECO:0008006" key="5">
    <source>
        <dbReference type="Google" id="ProtNLM"/>
    </source>
</evidence>
<organism evidence="3 4">
    <name type="scientific">Methylobacterium brachythecii</name>
    <dbReference type="NCBI Taxonomy" id="1176177"/>
    <lineage>
        <taxon>Bacteria</taxon>
        <taxon>Pseudomonadati</taxon>
        <taxon>Pseudomonadota</taxon>
        <taxon>Alphaproteobacteria</taxon>
        <taxon>Hyphomicrobiales</taxon>
        <taxon>Methylobacteriaceae</taxon>
        <taxon>Methylobacterium</taxon>
    </lineage>
</organism>
<feature type="region of interest" description="Disordered" evidence="1">
    <location>
        <begin position="61"/>
        <end position="86"/>
    </location>
</feature>
<keyword evidence="2" id="KW-0472">Membrane</keyword>
<feature type="compositionally biased region" description="Basic and acidic residues" evidence="1">
    <location>
        <begin position="70"/>
        <end position="84"/>
    </location>
</feature>
<dbReference type="AlphaFoldDB" id="A0A7W6AI15"/>
<keyword evidence="2" id="KW-0812">Transmembrane</keyword>
<keyword evidence="2" id="KW-1133">Transmembrane helix</keyword>
<accession>A0A7W6AI15</accession>
<dbReference type="Proteomes" id="UP000517759">
    <property type="component" value="Unassembled WGS sequence"/>
</dbReference>
<feature type="compositionally biased region" description="Pro residues" evidence="1">
    <location>
        <begin position="117"/>
        <end position="136"/>
    </location>
</feature>
<gene>
    <name evidence="3" type="ORF">GGR33_001271</name>
</gene>
<evidence type="ECO:0000256" key="1">
    <source>
        <dbReference type="SAM" id="MobiDB-lite"/>
    </source>
</evidence>
<feature type="region of interest" description="Disordered" evidence="1">
    <location>
        <begin position="117"/>
        <end position="143"/>
    </location>
</feature>
<name>A0A7W6AI15_9HYPH</name>
<dbReference type="RefSeq" id="WP_246412869.1">
    <property type="nucleotide sequence ID" value="NZ_JACIDN010000002.1"/>
</dbReference>
<dbReference type="EMBL" id="JACIDN010000002">
    <property type="protein sequence ID" value="MBB3901785.1"/>
    <property type="molecule type" value="Genomic_DNA"/>
</dbReference>
<reference evidence="3 4" key="1">
    <citation type="submission" date="2020-08" db="EMBL/GenBank/DDBJ databases">
        <title>Genomic Encyclopedia of Type Strains, Phase IV (KMG-IV): sequencing the most valuable type-strain genomes for metagenomic binning, comparative biology and taxonomic classification.</title>
        <authorList>
            <person name="Goeker M."/>
        </authorList>
    </citation>
    <scope>NUCLEOTIDE SEQUENCE [LARGE SCALE GENOMIC DNA]</scope>
    <source>
        <strain evidence="3 4">DSM 24105</strain>
    </source>
</reference>
<protein>
    <recommendedName>
        <fullName evidence="5">Peptidase inhibitor family I36 protein</fullName>
    </recommendedName>
</protein>
<proteinExistence type="predicted"/>
<comment type="caution">
    <text evidence="3">The sequence shown here is derived from an EMBL/GenBank/DDBJ whole genome shotgun (WGS) entry which is preliminary data.</text>
</comment>